<reference evidence="2 3" key="1">
    <citation type="submission" date="2021-01" db="EMBL/GenBank/DDBJ databases">
        <title>Belnapia mucosa sp. nov. and Belnapia arida sp. nov., isolated from the Tabernas Desert (Almeria, Spain).</title>
        <authorList>
            <person name="Molina-Menor E."/>
            <person name="Vidal-Verdu A."/>
            <person name="Calonge A."/>
            <person name="Satari L."/>
            <person name="Pereto J."/>
            <person name="Porcar M."/>
        </authorList>
    </citation>
    <scope>NUCLEOTIDE SEQUENCE [LARGE SCALE GENOMIC DNA]</scope>
    <source>
        <strain evidence="2 3">T18</strain>
    </source>
</reference>
<dbReference type="RefSeq" id="WP_202834666.1">
    <property type="nucleotide sequence ID" value="NZ_JAETWB010000027.1"/>
</dbReference>
<dbReference type="InterPro" id="IPR052894">
    <property type="entry name" value="AsmA-related"/>
</dbReference>
<accession>A0ABS1UBX5</accession>
<protein>
    <submittedName>
        <fullName evidence="2">AsmA family protein</fullName>
    </submittedName>
</protein>
<evidence type="ECO:0000313" key="3">
    <source>
        <dbReference type="Proteomes" id="UP000660885"/>
    </source>
</evidence>
<proteinExistence type="predicted"/>
<sequence length="941" mass="96984">MRRLAAILLPLLALFAAALWVGPRLLDWEPYRARLAEIASTRLGRPVTLGGRITLTLLPQPRVEAAAVAIGSNDDGLTITARAMRLRLDLGALLAGHLEPREIALVGGEITMPWPPTALPGLRPPTWLSALDARLEDCRLKLGGLQFEALNARLRTGAAAEALSAEGTLAWRGYAIRFAGQLGRAGFDGVAPLDLSLALAGSTLTARGVLASDGFDGRMESAGPDLSLLLPAPPSAFRATGRLTVAADLLAADDLSIDLAGQPARGAATLRLAPEARLDIALTAGRLDLDAWFAALRQTRGSARALPIPVSIDLSAEATGFGGIPLRRLRGGFFLEGDRLTLSDVSALLPGEMELDVAGATAGPRMELALRFSGRALRETLTALGLPLAGTDPARLHSAEGRLRLALENGQATLSDITATVDETRVTGAGSLRLGGARPQVGLGLTLDRLDLDGLLPGAGQLGGIDLNLRLAADRLTLDQFAAERATLDATIEDGRLALRRLAFRLGELDLAASGAAQLAPTPRASDVTLEASGSNATVLAPLLPPGWAPLLAQPVGLRLSGGGAPEAVALRAEGDVGSLRVEAAATLDTRARRGAGTLTLRHPGAPRLLAPLLGMDVADWLGEGSFSLIASLAGQLGSTPTLTADRLDLVAGTLRLRSQLALALARPRPRLTGRLAAERLPLPTPALRGSDPVGFDRLGLLDADLAVEAGRLEPLGWTPLEAFSGTLKLDSGTLRLDGVQARLAGGTLRGNLLAEGMASPPRLALEARLDGATIGEPLFGLPLDLGAGQVTAEAALHATGHSAAALTATLAGNLALAMQDGVLVGADLAALQDSLAPTGPDQGALRAALAAGATAFERLEAKASLAEGRITLAGANLATEGGAAATASGTIDLARSALDLRLATRPVAEAPEIALRLTGPLTEPRRLPELAPFLLWRASR</sequence>
<dbReference type="PANTHER" id="PTHR30441:SF4">
    <property type="entry name" value="PROTEIN ASMA"/>
    <property type="match status" value="1"/>
</dbReference>
<feature type="domain" description="AsmA" evidence="1">
    <location>
        <begin position="699"/>
        <end position="873"/>
    </location>
</feature>
<name>A0ABS1UBX5_9PROT</name>
<dbReference type="PANTHER" id="PTHR30441">
    <property type="entry name" value="DUF748 DOMAIN-CONTAINING PROTEIN"/>
    <property type="match status" value="1"/>
</dbReference>
<dbReference type="Proteomes" id="UP000660885">
    <property type="component" value="Unassembled WGS sequence"/>
</dbReference>
<dbReference type="InterPro" id="IPR007844">
    <property type="entry name" value="AsmA"/>
</dbReference>
<evidence type="ECO:0000259" key="1">
    <source>
        <dbReference type="Pfam" id="PF05170"/>
    </source>
</evidence>
<organism evidence="2 3">
    <name type="scientific">Belnapia arida</name>
    <dbReference type="NCBI Taxonomy" id="2804533"/>
    <lineage>
        <taxon>Bacteria</taxon>
        <taxon>Pseudomonadati</taxon>
        <taxon>Pseudomonadota</taxon>
        <taxon>Alphaproteobacteria</taxon>
        <taxon>Acetobacterales</taxon>
        <taxon>Roseomonadaceae</taxon>
        <taxon>Belnapia</taxon>
    </lineage>
</organism>
<evidence type="ECO:0000313" key="2">
    <source>
        <dbReference type="EMBL" id="MBL6081444.1"/>
    </source>
</evidence>
<dbReference type="Pfam" id="PF05170">
    <property type="entry name" value="AsmA"/>
    <property type="match status" value="2"/>
</dbReference>
<keyword evidence="3" id="KW-1185">Reference proteome</keyword>
<dbReference type="EMBL" id="JAETWB010000027">
    <property type="protein sequence ID" value="MBL6081444.1"/>
    <property type="molecule type" value="Genomic_DNA"/>
</dbReference>
<feature type="domain" description="AsmA" evidence="1">
    <location>
        <begin position="4"/>
        <end position="109"/>
    </location>
</feature>
<comment type="caution">
    <text evidence="2">The sequence shown here is derived from an EMBL/GenBank/DDBJ whole genome shotgun (WGS) entry which is preliminary data.</text>
</comment>
<gene>
    <name evidence="2" type="ORF">JMJ56_25970</name>
</gene>